<dbReference type="FunFam" id="3.40.50.150:FF:000009">
    <property type="entry name" value="23S rRNA (Uracil(1939)-C(5))-methyltransferase RlmD"/>
    <property type="match status" value="1"/>
</dbReference>
<accession>A0A7C3WM30</accession>
<feature type="active site" description="Nucleophile" evidence="4">
    <location>
        <position position="405"/>
    </location>
</feature>
<feature type="binding site" evidence="4">
    <location>
        <position position="378"/>
    </location>
    <ligand>
        <name>S-adenosyl-L-methionine</name>
        <dbReference type="ChEBI" id="CHEBI:59789"/>
    </ligand>
</feature>
<dbReference type="Gene3D" id="2.40.50.140">
    <property type="entry name" value="Nucleic acid-binding proteins"/>
    <property type="match status" value="1"/>
</dbReference>
<dbReference type="InterPro" id="IPR010280">
    <property type="entry name" value="U5_MeTrfase_fam"/>
</dbReference>
<keyword evidence="2 4" id="KW-0808">Transferase</keyword>
<evidence type="ECO:0000256" key="3">
    <source>
        <dbReference type="ARBA" id="ARBA00022691"/>
    </source>
</evidence>
<dbReference type="EC" id="2.1.1.190" evidence="7"/>
<proteinExistence type="inferred from homology"/>
<gene>
    <name evidence="7" type="primary">rlmD</name>
    <name evidence="7" type="ORF">ENV35_04025</name>
</gene>
<dbReference type="CDD" id="cd02440">
    <property type="entry name" value="AdoMet_MTases"/>
    <property type="match status" value="1"/>
</dbReference>
<keyword evidence="3 4" id="KW-0949">S-adenosyl-L-methionine</keyword>
<dbReference type="PROSITE" id="PS51687">
    <property type="entry name" value="SAM_MT_RNA_M5U"/>
    <property type="match status" value="1"/>
</dbReference>
<dbReference type="Pfam" id="PF05958">
    <property type="entry name" value="tRNA_U5-meth_tr"/>
    <property type="match status" value="1"/>
</dbReference>
<dbReference type="PANTHER" id="PTHR11061">
    <property type="entry name" value="RNA M5U METHYLTRANSFERASE"/>
    <property type="match status" value="1"/>
</dbReference>
<dbReference type="Pfam" id="PF01938">
    <property type="entry name" value="TRAM"/>
    <property type="match status" value="1"/>
</dbReference>
<dbReference type="PROSITE" id="PS50926">
    <property type="entry name" value="TRAM"/>
    <property type="match status" value="1"/>
</dbReference>
<feature type="binding site" evidence="4">
    <location>
        <position position="330"/>
    </location>
    <ligand>
        <name>S-adenosyl-L-methionine</name>
        <dbReference type="ChEBI" id="CHEBI:59789"/>
    </ligand>
</feature>
<evidence type="ECO:0000256" key="2">
    <source>
        <dbReference type="ARBA" id="ARBA00022679"/>
    </source>
</evidence>
<feature type="binding site" evidence="4">
    <location>
        <position position="309"/>
    </location>
    <ligand>
        <name>S-adenosyl-L-methionine</name>
        <dbReference type="ChEBI" id="CHEBI:59789"/>
    </ligand>
</feature>
<dbReference type="EMBL" id="DTGA01000092">
    <property type="protein sequence ID" value="HGB31026.1"/>
    <property type="molecule type" value="Genomic_DNA"/>
</dbReference>
<dbReference type="InterPro" id="IPR030391">
    <property type="entry name" value="MeTrfase_TrmA_CS"/>
</dbReference>
<evidence type="ECO:0000259" key="6">
    <source>
        <dbReference type="PROSITE" id="PS50926"/>
    </source>
</evidence>
<organism evidence="7">
    <name type="scientific">Dictyoglomus turgidum</name>
    <dbReference type="NCBI Taxonomy" id="513050"/>
    <lineage>
        <taxon>Bacteria</taxon>
        <taxon>Pseudomonadati</taxon>
        <taxon>Dictyoglomota</taxon>
        <taxon>Dictyoglomia</taxon>
        <taxon>Dictyoglomales</taxon>
        <taxon>Dictyoglomaceae</taxon>
        <taxon>Dictyoglomus</taxon>
    </lineage>
</organism>
<dbReference type="SUPFAM" id="SSF50249">
    <property type="entry name" value="Nucleic acid-binding proteins"/>
    <property type="match status" value="1"/>
</dbReference>
<dbReference type="InterPro" id="IPR030390">
    <property type="entry name" value="MeTrfase_TrmA_AS"/>
</dbReference>
<evidence type="ECO:0000256" key="4">
    <source>
        <dbReference type="PROSITE-ProRule" id="PRU01024"/>
    </source>
</evidence>
<dbReference type="AlphaFoldDB" id="A0A7C3WM30"/>
<dbReference type="FunFam" id="2.40.50.1070:FF:000003">
    <property type="entry name" value="23S rRNA (Uracil-5-)-methyltransferase RumA"/>
    <property type="match status" value="1"/>
</dbReference>
<dbReference type="InterPro" id="IPR029063">
    <property type="entry name" value="SAM-dependent_MTases_sf"/>
</dbReference>
<evidence type="ECO:0000256" key="5">
    <source>
        <dbReference type="PROSITE-ProRule" id="PRU10015"/>
    </source>
</evidence>
<protein>
    <submittedName>
        <fullName evidence="7">23S rRNA (Uracil(1939)-C(5))-methyltransferase RlmD</fullName>
        <ecNumber evidence="7">2.1.1.190</ecNumber>
    </submittedName>
</protein>
<evidence type="ECO:0000313" key="7">
    <source>
        <dbReference type="EMBL" id="HGB31026.1"/>
    </source>
</evidence>
<dbReference type="Gene3D" id="2.40.50.1070">
    <property type="match status" value="1"/>
</dbReference>
<feature type="domain" description="TRAM" evidence="6">
    <location>
        <begin position="1"/>
        <end position="59"/>
    </location>
</feature>
<dbReference type="PROSITE" id="PS01231">
    <property type="entry name" value="TRMA_2"/>
    <property type="match status" value="1"/>
</dbReference>
<dbReference type="GO" id="GO:0070041">
    <property type="term" value="F:rRNA (uridine-C5-)-methyltransferase activity"/>
    <property type="evidence" value="ECO:0007669"/>
    <property type="project" value="TreeGrafter"/>
</dbReference>
<reference evidence="7" key="1">
    <citation type="journal article" date="2020" name="mSystems">
        <title>Genome- and Community-Level Interaction Insights into Carbon Utilization and Element Cycling Functions of Hydrothermarchaeota in Hydrothermal Sediment.</title>
        <authorList>
            <person name="Zhou Z."/>
            <person name="Liu Y."/>
            <person name="Xu W."/>
            <person name="Pan J."/>
            <person name="Luo Z.H."/>
            <person name="Li M."/>
        </authorList>
    </citation>
    <scope>NUCLEOTIDE SEQUENCE [LARGE SCALE GENOMIC DNA]</scope>
    <source>
        <strain evidence="7">SpSt-751</strain>
    </source>
</reference>
<dbReference type="InterPro" id="IPR002792">
    <property type="entry name" value="TRAM_dom"/>
</dbReference>
<dbReference type="NCBIfam" id="TIGR00479">
    <property type="entry name" value="rumA"/>
    <property type="match status" value="1"/>
</dbReference>
<feature type="active site" evidence="5">
    <location>
        <position position="405"/>
    </location>
</feature>
<feature type="binding site" evidence="4">
    <location>
        <position position="281"/>
    </location>
    <ligand>
        <name>S-adenosyl-L-methionine</name>
        <dbReference type="ChEBI" id="CHEBI:59789"/>
    </ligand>
</feature>
<dbReference type="GO" id="GO:0070475">
    <property type="term" value="P:rRNA base methylation"/>
    <property type="evidence" value="ECO:0007669"/>
    <property type="project" value="TreeGrafter"/>
</dbReference>
<evidence type="ECO:0000256" key="1">
    <source>
        <dbReference type="ARBA" id="ARBA00022603"/>
    </source>
</evidence>
<dbReference type="Gene3D" id="3.40.50.150">
    <property type="entry name" value="Vaccinia Virus protein VP39"/>
    <property type="match status" value="1"/>
</dbReference>
<dbReference type="SUPFAM" id="SSF53335">
    <property type="entry name" value="S-adenosyl-L-methionine-dependent methyltransferases"/>
    <property type="match status" value="1"/>
</dbReference>
<comment type="similarity">
    <text evidence="4">Belongs to the class I-like SAM-binding methyltransferase superfamily. RNA M5U methyltransferase family.</text>
</comment>
<dbReference type="InterPro" id="IPR012340">
    <property type="entry name" value="NA-bd_OB-fold"/>
</dbReference>
<keyword evidence="1 4" id="KW-0489">Methyltransferase</keyword>
<dbReference type="PANTHER" id="PTHR11061:SF30">
    <property type="entry name" value="TRNA (URACIL(54)-C(5))-METHYLTRANSFERASE"/>
    <property type="match status" value="1"/>
</dbReference>
<sequence>MVKVGEEYVVKVDGINSQGQGIAHIEGFVVFVDYGLPGEIVKIKIHTAKKDYAVGKIIDFVEKDTHRADPPCDVFFRCGGCHLMHVSYEYQLELKRMIIEDAFKRIGKVDVYIKPVIGMEYPYRYRNKAKIPIGVRNGKIVVGFYKPNTHHIVNIKKCIVQHEDTDGLIETVKEAIKKLRIEVYNELEHKGEIRFMVARRSFAFDELMVILVSKNMLDNAKKIARYFKYKHPNLKSFYININPKRTNEIFGEETRLIWGEEVIKDKIGDFVFEISPVSFFQVNSIQTEKLYNKAVEYLSEDSNLVFDAYCGIGTISLFLSKKVKKVYGIEIERSAIEDAWKNTRINKVKNVEFIWGRSEEVIPRLISEGKIPDAVVLDPPRKGCDRVLLDAIINSNVKQIIYISCYPSTLARDINILVNSGYKIKEVQPIDMFPHTFHVENVALLEKD</sequence>
<name>A0A7C3WM30_9BACT</name>
<dbReference type="PROSITE" id="PS01230">
    <property type="entry name" value="TRMA_1"/>
    <property type="match status" value="1"/>
</dbReference>
<comment type="caution">
    <text evidence="7">The sequence shown here is derived from an EMBL/GenBank/DDBJ whole genome shotgun (WGS) entry which is preliminary data.</text>
</comment>